<dbReference type="EMBL" id="JRPC02000026">
    <property type="protein sequence ID" value="TLE14178.1"/>
    <property type="molecule type" value="Genomic_DNA"/>
</dbReference>
<dbReference type="RefSeq" id="WP_052087276.1">
    <property type="nucleotide sequence ID" value="NZ_JRPC02000026.1"/>
</dbReference>
<name>A0A4U8UCV4_9HELI</name>
<keyword evidence="1" id="KW-0378">Hydrolase</keyword>
<comment type="caution">
    <text evidence="1">The sequence shown here is derived from an EMBL/GenBank/DDBJ whole genome shotgun (WGS) entry which is preliminary data.</text>
</comment>
<dbReference type="GO" id="GO:0004519">
    <property type="term" value="F:endonuclease activity"/>
    <property type="evidence" value="ECO:0007669"/>
    <property type="project" value="UniProtKB-KW"/>
</dbReference>
<reference evidence="1 2" key="1">
    <citation type="journal article" date="2014" name="Genome Announc.">
        <title>Draft genome sequences of eight enterohepatic helicobacter species isolated from both laboratory and wild rodents.</title>
        <authorList>
            <person name="Sheh A."/>
            <person name="Shen Z."/>
            <person name="Fox J.G."/>
        </authorList>
    </citation>
    <scope>NUCLEOTIDE SEQUENCE [LARGE SCALE GENOMIC DNA]</scope>
    <source>
        <strain evidence="1 2">MIT-03-7007</strain>
    </source>
</reference>
<keyword evidence="1" id="KW-0255">Endonuclease</keyword>
<sequence>MKHKNTLCIAEWQSFGAEDICEVLRNCQSTKTNEDLKNQAQKIFNDFVEFAHSEGNHIFLKFVGKRLKAQNYVGLLQSKSGFCIEILPKTFRTAKENEGFESQNVKDKKEAIESAKNALFKMLKSLKDSPFKHNNFADLKLAKMPLLEIFILMFLNELERLIKNGLKNDYIVREENRNFLKGKLLFNQNLKCNFVHKERFFTSSDEFIPDSPPNRLIKSTLELLSKMNLSTKTSVKLLQMRFVFADIPTSQNIDKDLNTIQNLRFLKTYELVLQWCAIFLKRKTFTPYKADSRAFALLFDMNKLFESFVVSEMRKYLNTMQMSDDKNKGFMQNIFNNTQSQYFIKAQEKSKYLAITKEKNIFQLKPDIVGYEDSKYNFIADTKWKILSQKEQNDGISQNDLYQIFAYLAKYQCKGGFLIYPKIKDSNQEEQKEFTFKAQMVKEDSQNTKTKVTICFFDVS</sequence>
<evidence type="ECO:0000313" key="1">
    <source>
        <dbReference type="EMBL" id="TLE14178.1"/>
    </source>
</evidence>
<dbReference type="Pfam" id="PF10117">
    <property type="entry name" value="McrBC"/>
    <property type="match status" value="1"/>
</dbReference>
<organism evidence="1 2">
    <name type="scientific">Helicobacter apodemus</name>
    <dbReference type="NCBI Taxonomy" id="135569"/>
    <lineage>
        <taxon>Bacteria</taxon>
        <taxon>Pseudomonadati</taxon>
        <taxon>Campylobacterota</taxon>
        <taxon>Epsilonproteobacteria</taxon>
        <taxon>Campylobacterales</taxon>
        <taxon>Helicobacteraceae</taxon>
        <taxon>Helicobacter</taxon>
    </lineage>
</organism>
<dbReference type="Proteomes" id="UP000029920">
    <property type="component" value="Unassembled WGS sequence"/>
</dbReference>
<keyword evidence="1" id="KW-0540">Nuclease</keyword>
<protein>
    <submittedName>
        <fullName evidence="1">Restriction endonuclease</fullName>
    </submittedName>
</protein>
<dbReference type="InterPro" id="IPR019292">
    <property type="entry name" value="McrC"/>
</dbReference>
<keyword evidence="2" id="KW-1185">Reference proteome</keyword>
<dbReference type="AlphaFoldDB" id="A0A4U8UCV4"/>
<gene>
    <name evidence="1" type="ORF">LS72_009040</name>
</gene>
<dbReference type="PANTHER" id="PTHR38733">
    <property type="entry name" value="PROTEIN MCRC"/>
    <property type="match status" value="1"/>
</dbReference>
<proteinExistence type="predicted"/>
<accession>A0A4U8UCV4</accession>
<dbReference type="PANTHER" id="PTHR38733:SF1">
    <property type="entry name" value="TYPE IV METHYL-DIRECTED RESTRICTION ENZYME ECOKMCRBC"/>
    <property type="match status" value="1"/>
</dbReference>
<evidence type="ECO:0000313" key="2">
    <source>
        <dbReference type="Proteomes" id="UP000029920"/>
    </source>
</evidence>